<comment type="caution">
    <text evidence="2">The sequence shown here is derived from an EMBL/GenBank/DDBJ whole genome shotgun (WGS) entry which is preliminary data.</text>
</comment>
<feature type="compositionally biased region" description="Basic residues" evidence="1">
    <location>
        <begin position="56"/>
        <end position="68"/>
    </location>
</feature>
<evidence type="ECO:0000256" key="1">
    <source>
        <dbReference type="SAM" id="MobiDB-lite"/>
    </source>
</evidence>
<gene>
    <name evidence="2" type="ORF">C1H46_012349</name>
</gene>
<name>A0A540MUJ3_MALBA</name>
<reference evidence="2 3" key="1">
    <citation type="journal article" date="2019" name="G3 (Bethesda)">
        <title>Sequencing of a Wild Apple (Malus baccata) Genome Unravels the Differences Between Cultivated and Wild Apple Species Regarding Disease Resistance and Cold Tolerance.</title>
        <authorList>
            <person name="Chen X."/>
        </authorList>
    </citation>
    <scope>NUCLEOTIDE SEQUENCE [LARGE SCALE GENOMIC DNA]</scope>
    <source>
        <strain evidence="3">cv. Shandingzi</strain>
        <tissue evidence="2">Leaves</tissue>
    </source>
</reference>
<evidence type="ECO:0000313" key="2">
    <source>
        <dbReference type="EMBL" id="TQE02030.1"/>
    </source>
</evidence>
<dbReference type="AlphaFoldDB" id="A0A540MUJ3"/>
<accession>A0A540MUJ3</accession>
<sequence>MGQILDLLNVQSSKQIQILLSFNLHQLNTTIPISPTRPHTIVDPPPLSPSLSSSPSKKRSQRILKKNPRNLPSISNPEAINQHWTMSSVSFREPITIHERCGIAGGKRVRPVFILLTTMTAM</sequence>
<organism evidence="2 3">
    <name type="scientific">Malus baccata</name>
    <name type="common">Siberian crab apple</name>
    <name type="synonym">Pyrus baccata</name>
    <dbReference type="NCBI Taxonomy" id="106549"/>
    <lineage>
        <taxon>Eukaryota</taxon>
        <taxon>Viridiplantae</taxon>
        <taxon>Streptophyta</taxon>
        <taxon>Embryophyta</taxon>
        <taxon>Tracheophyta</taxon>
        <taxon>Spermatophyta</taxon>
        <taxon>Magnoliopsida</taxon>
        <taxon>eudicotyledons</taxon>
        <taxon>Gunneridae</taxon>
        <taxon>Pentapetalae</taxon>
        <taxon>rosids</taxon>
        <taxon>fabids</taxon>
        <taxon>Rosales</taxon>
        <taxon>Rosaceae</taxon>
        <taxon>Amygdaloideae</taxon>
        <taxon>Maleae</taxon>
        <taxon>Malus</taxon>
    </lineage>
</organism>
<dbReference type="EMBL" id="VIEB01000184">
    <property type="protein sequence ID" value="TQE02030.1"/>
    <property type="molecule type" value="Genomic_DNA"/>
</dbReference>
<dbReference type="Proteomes" id="UP000315295">
    <property type="component" value="Unassembled WGS sequence"/>
</dbReference>
<keyword evidence="3" id="KW-1185">Reference proteome</keyword>
<protein>
    <submittedName>
        <fullName evidence="2">Uncharacterized protein</fullName>
    </submittedName>
</protein>
<evidence type="ECO:0000313" key="3">
    <source>
        <dbReference type="Proteomes" id="UP000315295"/>
    </source>
</evidence>
<proteinExistence type="predicted"/>
<feature type="region of interest" description="Disordered" evidence="1">
    <location>
        <begin position="33"/>
        <end position="77"/>
    </location>
</feature>